<evidence type="ECO:0000256" key="9">
    <source>
        <dbReference type="ARBA" id="ARBA00048329"/>
    </source>
</evidence>
<evidence type="ECO:0000256" key="6">
    <source>
        <dbReference type="ARBA" id="ARBA00022777"/>
    </source>
</evidence>
<dbReference type="InterPro" id="IPR000719">
    <property type="entry name" value="Prot_kinase_dom"/>
</dbReference>
<proteinExistence type="inferred from homology"/>
<keyword evidence="7" id="KW-0067">ATP-binding</keyword>
<feature type="region of interest" description="Disordered" evidence="10">
    <location>
        <begin position="271"/>
        <end position="293"/>
    </location>
</feature>
<dbReference type="InterPro" id="IPR011009">
    <property type="entry name" value="Kinase-like_dom_sf"/>
</dbReference>
<accession>A0A2I4GBI6</accession>
<dbReference type="PANTHER" id="PTHR48016:SF29">
    <property type="entry name" value="MITOGEN-ACTIVATED PROTEIN KINASE KINASE KINASE 1-RELATED"/>
    <property type="match status" value="1"/>
</dbReference>
<dbReference type="GO" id="GO:0004709">
    <property type="term" value="F:MAP kinase kinase kinase activity"/>
    <property type="evidence" value="ECO:0000318"/>
    <property type="project" value="GO_Central"/>
</dbReference>
<dbReference type="PROSITE" id="PS00107">
    <property type="entry name" value="PROTEIN_KINASE_ATP"/>
    <property type="match status" value="1"/>
</dbReference>
<evidence type="ECO:0000256" key="1">
    <source>
        <dbReference type="ARBA" id="ARBA00006529"/>
    </source>
</evidence>
<dbReference type="PANTHER" id="PTHR48016">
    <property type="entry name" value="MAP KINASE KINASE KINASE SSK2-RELATED-RELATED"/>
    <property type="match status" value="1"/>
</dbReference>
<name>A0A2I4GBI6_JUGRE</name>
<keyword evidence="6" id="KW-0418">Kinase</keyword>
<feature type="compositionally biased region" description="Low complexity" evidence="10">
    <location>
        <begin position="271"/>
        <end position="285"/>
    </location>
</feature>
<dbReference type="Gene3D" id="1.10.510.10">
    <property type="entry name" value="Transferase(Phosphotransferase) domain 1"/>
    <property type="match status" value="1"/>
</dbReference>
<dbReference type="GO" id="GO:0005524">
    <property type="term" value="F:ATP binding"/>
    <property type="evidence" value="ECO:0007669"/>
    <property type="project" value="UniProtKB-UniRule"/>
</dbReference>
<dbReference type="OrthoDB" id="266718at2759"/>
<dbReference type="KEGG" id="jre:109006418"/>
<protein>
    <recommendedName>
        <fullName evidence="2">mitogen-activated protein kinase kinase kinase</fullName>
        <ecNumber evidence="2">2.7.11.25</ecNumber>
    </recommendedName>
</protein>
<evidence type="ECO:0000256" key="3">
    <source>
        <dbReference type="ARBA" id="ARBA00022527"/>
    </source>
</evidence>
<sequence>MHHLPRFFSHRKVAGAMDRRRKPRLERRNAAKHIDYDAASSSSSLEDSTSSSLHTRSLDLTDRTSFRVEGNDGDIDVICRRLGLSGPEEFEIPAVEWDALKIRSSSDVLPRWGALDLESPKREDVKYTAESESVAELSVRAVDGSRIGDVAELTWADPAELTGCSLSRGCDSGVGGSGIKGIRPPPVLKPPPAMRLPVIDDACSTWDLLKDLAPDAEKGLSGIFHGGHSSSDEEVEKDEEEEEVVEVERKKGKVENVISVGEMAALSESCSFTTSNDDDCSSSSSERMSNISPNGRVRPSITCWEKGELLGRGSFGSVYEGISHDGIFFAVKEVSLLDQGSQGKQSVSQLEQEIALLSQFEHENIVQYYGTAKDESKLYIFLELVKGSLLKLYDRYHLRDSQVSTYTRQILHGLKYLHDKNVVHRDIKCANILVDTSGSVKLADFGLAKATKLNDLLSCKGTAFWMAPEVVNRKNQGYGLPADIWSLGCTVLEMLTRQIPYSGLENVSALFKIGKGEPPPVPDTLSIDARDFILQCLQAKPDARPTAAKLLEHPFVRRPLSTSSGSS</sequence>
<comment type="catalytic activity">
    <reaction evidence="8">
        <text>L-threonyl-[protein] + ATP = O-phospho-L-threonyl-[protein] + ADP + H(+)</text>
        <dbReference type="Rhea" id="RHEA:46608"/>
        <dbReference type="Rhea" id="RHEA-COMP:11060"/>
        <dbReference type="Rhea" id="RHEA-COMP:11605"/>
        <dbReference type="ChEBI" id="CHEBI:15378"/>
        <dbReference type="ChEBI" id="CHEBI:30013"/>
        <dbReference type="ChEBI" id="CHEBI:30616"/>
        <dbReference type="ChEBI" id="CHEBI:61977"/>
        <dbReference type="ChEBI" id="CHEBI:456216"/>
        <dbReference type="EC" id="2.7.11.25"/>
    </reaction>
</comment>
<dbReference type="EC" id="2.7.11.25" evidence="2"/>
<gene>
    <name evidence="12" type="primary">LOC109006418</name>
</gene>
<evidence type="ECO:0000256" key="5">
    <source>
        <dbReference type="ARBA" id="ARBA00022741"/>
    </source>
</evidence>
<evidence type="ECO:0000256" key="7">
    <source>
        <dbReference type="ARBA" id="ARBA00022840"/>
    </source>
</evidence>
<dbReference type="RefSeq" id="XP_018841230.1">
    <property type="nucleotide sequence ID" value="XM_018985685.2"/>
</dbReference>
<dbReference type="Gene3D" id="3.30.200.20">
    <property type="entry name" value="Phosphorylase Kinase, domain 1"/>
    <property type="match status" value="1"/>
</dbReference>
<dbReference type="SUPFAM" id="SSF56112">
    <property type="entry name" value="Protein kinase-like (PK-like)"/>
    <property type="match status" value="1"/>
</dbReference>
<organism evidence="11 12">
    <name type="scientific">Juglans regia</name>
    <name type="common">English walnut</name>
    <dbReference type="NCBI Taxonomy" id="51240"/>
    <lineage>
        <taxon>Eukaryota</taxon>
        <taxon>Viridiplantae</taxon>
        <taxon>Streptophyta</taxon>
        <taxon>Embryophyta</taxon>
        <taxon>Tracheophyta</taxon>
        <taxon>Spermatophyta</taxon>
        <taxon>Magnoliopsida</taxon>
        <taxon>eudicotyledons</taxon>
        <taxon>Gunneridae</taxon>
        <taxon>Pentapetalae</taxon>
        <taxon>rosids</taxon>
        <taxon>fabids</taxon>
        <taxon>Fagales</taxon>
        <taxon>Juglandaceae</taxon>
        <taxon>Juglans</taxon>
    </lineage>
</organism>
<keyword evidence="3" id="KW-0723">Serine/threonine-protein kinase</keyword>
<feature type="compositionally biased region" description="Acidic residues" evidence="10">
    <location>
        <begin position="232"/>
        <end position="245"/>
    </location>
</feature>
<evidence type="ECO:0000313" key="12">
    <source>
        <dbReference type="RefSeq" id="XP_018841230.1"/>
    </source>
</evidence>
<dbReference type="InterPro" id="IPR050538">
    <property type="entry name" value="MAP_kinase_kinase_kinase"/>
</dbReference>
<evidence type="ECO:0000256" key="2">
    <source>
        <dbReference type="ARBA" id="ARBA00012406"/>
    </source>
</evidence>
<evidence type="ECO:0000256" key="10">
    <source>
        <dbReference type="SAM" id="MobiDB-lite"/>
    </source>
</evidence>
<keyword evidence="5" id="KW-0547">Nucleotide-binding</keyword>
<dbReference type="InterPro" id="IPR008271">
    <property type="entry name" value="Ser/Thr_kinase_AS"/>
</dbReference>
<feature type="region of interest" description="Disordered" evidence="10">
    <location>
        <begin position="222"/>
        <end position="248"/>
    </location>
</feature>
<dbReference type="GeneID" id="109006418"/>
<feature type="region of interest" description="Disordered" evidence="10">
    <location>
        <begin position="18"/>
        <end position="54"/>
    </location>
</feature>
<feature type="compositionally biased region" description="Low complexity" evidence="10">
    <location>
        <begin position="40"/>
        <end position="52"/>
    </location>
</feature>
<dbReference type="FunFam" id="1.10.510.10:FF:000359">
    <property type="entry name" value="Mitogen-activated protein kinase 1, putative, expressed"/>
    <property type="match status" value="1"/>
</dbReference>
<reference evidence="12" key="1">
    <citation type="submission" date="2025-08" db="UniProtKB">
        <authorList>
            <consortium name="RefSeq"/>
        </authorList>
    </citation>
    <scope>IDENTIFICATION</scope>
    <source>
        <tissue evidence="12">Leaves</tissue>
    </source>
</reference>
<dbReference type="Proteomes" id="UP000235220">
    <property type="component" value="Chromosome 13"/>
</dbReference>
<dbReference type="SMART" id="SM00220">
    <property type="entry name" value="S_TKc"/>
    <property type="match status" value="1"/>
</dbReference>
<feature type="compositionally biased region" description="Basic and acidic residues" evidence="10">
    <location>
        <begin position="26"/>
        <end position="36"/>
    </location>
</feature>
<dbReference type="AlphaFoldDB" id="A0A2I4GBI6"/>
<comment type="catalytic activity">
    <reaction evidence="9">
        <text>L-seryl-[protein] + ATP = O-phospho-L-seryl-[protein] + ADP + H(+)</text>
        <dbReference type="Rhea" id="RHEA:17989"/>
        <dbReference type="Rhea" id="RHEA-COMP:9863"/>
        <dbReference type="Rhea" id="RHEA-COMP:11604"/>
        <dbReference type="ChEBI" id="CHEBI:15378"/>
        <dbReference type="ChEBI" id="CHEBI:29999"/>
        <dbReference type="ChEBI" id="CHEBI:30616"/>
        <dbReference type="ChEBI" id="CHEBI:83421"/>
        <dbReference type="ChEBI" id="CHEBI:456216"/>
        <dbReference type="EC" id="2.7.11.25"/>
    </reaction>
</comment>
<dbReference type="InterPro" id="IPR017441">
    <property type="entry name" value="Protein_kinase_ATP_BS"/>
</dbReference>
<comment type="similarity">
    <text evidence="1">Belongs to the protein kinase superfamily. STE Ser/Thr protein kinase family. MAP kinase kinase kinase subfamily.</text>
</comment>
<dbReference type="STRING" id="51240.A0A2I4GBI6"/>
<dbReference type="GO" id="GO:0005737">
    <property type="term" value="C:cytoplasm"/>
    <property type="evidence" value="ECO:0000318"/>
    <property type="project" value="GO_Central"/>
</dbReference>
<keyword evidence="11" id="KW-1185">Reference proteome</keyword>
<dbReference type="PROSITE" id="PS00108">
    <property type="entry name" value="PROTEIN_KINASE_ST"/>
    <property type="match status" value="1"/>
</dbReference>
<dbReference type="FunCoup" id="A0A2I4GBI6">
    <property type="interactions" value="2704"/>
</dbReference>
<dbReference type="GO" id="GO:0000165">
    <property type="term" value="P:MAPK cascade"/>
    <property type="evidence" value="ECO:0000318"/>
    <property type="project" value="GO_Central"/>
</dbReference>
<dbReference type="Gramene" id="Jr13_26960_p1">
    <property type="protein sequence ID" value="cds.Jr13_26960_p1"/>
    <property type="gene ID" value="Jr13_26960"/>
</dbReference>
<dbReference type="PROSITE" id="PS50011">
    <property type="entry name" value="PROTEIN_KINASE_DOM"/>
    <property type="match status" value="1"/>
</dbReference>
<evidence type="ECO:0000256" key="4">
    <source>
        <dbReference type="ARBA" id="ARBA00022679"/>
    </source>
</evidence>
<dbReference type="Pfam" id="PF00069">
    <property type="entry name" value="Pkinase"/>
    <property type="match status" value="1"/>
</dbReference>
<dbReference type="GO" id="GO:1902065">
    <property type="term" value="P:response to L-glutamate"/>
    <property type="evidence" value="ECO:0007669"/>
    <property type="project" value="UniProtKB-ARBA"/>
</dbReference>
<evidence type="ECO:0000313" key="11">
    <source>
        <dbReference type="Proteomes" id="UP000235220"/>
    </source>
</evidence>
<evidence type="ECO:0000256" key="8">
    <source>
        <dbReference type="ARBA" id="ARBA00047559"/>
    </source>
</evidence>
<keyword evidence="4" id="KW-0808">Transferase</keyword>